<name>A0A183P765_9TREM</name>
<evidence type="ECO:0000313" key="2">
    <source>
        <dbReference type="EMBL" id="VDP53390.1"/>
    </source>
</evidence>
<dbReference type="AlphaFoldDB" id="A0A183P765"/>
<feature type="compositionally biased region" description="Polar residues" evidence="1">
    <location>
        <begin position="68"/>
        <end position="77"/>
    </location>
</feature>
<feature type="compositionally biased region" description="Basic and acidic residues" evidence="1">
    <location>
        <begin position="88"/>
        <end position="98"/>
    </location>
</feature>
<accession>A0A183P765</accession>
<reference evidence="2 3" key="1">
    <citation type="submission" date="2018-11" db="EMBL/GenBank/DDBJ databases">
        <authorList>
            <consortium name="Pathogen Informatics"/>
        </authorList>
    </citation>
    <scope>NUCLEOTIDE SEQUENCE [LARGE SCALE GENOMIC DNA]</scope>
    <source>
        <strain>Denwood</strain>
        <strain evidence="3">Zambia</strain>
    </source>
</reference>
<keyword evidence="3" id="KW-1185">Reference proteome</keyword>
<dbReference type="Proteomes" id="UP000269396">
    <property type="component" value="Unassembled WGS sequence"/>
</dbReference>
<evidence type="ECO:0000313" key="3">
    <source>
        <dbReference type="Proteomes" id="UP000269396"/>
    </source>
</evidence>
<dbReference type="EMBL" id="UZAL01030367">
    <property type="protein sequence ID" value="VDP53390.1"/>
    <property type="molecule type" value="Genomic_DNA"/>
</dbReference>
<gene>
    <name evidence="2" type="ORF">SMTD_LOCUS10201</name>
</gene>
<feature type="compositionally biased region" description="Basic and acidic residues" evidence="1">
    <location>
        <begin position="33"/>
        <end position="64"/>
    </location>
</feature>
<feature type="region of interest" description="Disordered" evidence="1">
    <location>
        <begin position="19"/>
        <end position="122"/>
    </location>
</feature>
<proteinExistence type="predicted"/>
<feature type="region of interest" description="Disordered" evidence="1">
    <location>
        <begin position="143"/>
        <end position="174"/>
    </location>
</feature>
<sequence>MQLDDLDFADDLALLSQTQQQMREKTNSVATAKGKEEDQRTQYAENGDRHEKNEQELDGTRKEGPGQSGSLTWSPQGQRKRGRPKNTLRREMEIDMRKMNKNSRQALTWNPEGQRKRGRPKNTLRRMEIDMRKMNKNWMELEKKAQDRVDPSHGVLKAKGKEEDQRTHYAEKWK</sequence>
<evidence type="ECO:0000256" key="1">
    <source>
        <dbReference type="SAM" id="MobiDB-lite"/>
    </source>
</evidence>
<organism evidence="2 3">
    <name type="scientific">Schistosoma mattheei</name>
    <dbReference type="NCBI Taxonomy" id="31246"/>
    <lineage>
        <taxon>Eukaryota</taxon>
        <taxon>Metazoa</taxon>
        <taxon>Spiralia</taxon>
        <taxon>Lophotrochozoa</taxon>
        <taxon>Platyhelminthes</taxon>
        <taxon>Trematoda</taxon>
        <taxon>Digenea</taxon>
        <taxon>Strigeidida</taxon>
        <taxon>Schistosomatoidea</taxon>
        <taxon>Schistosomatidae</taxon>
        <taxon>Schistosoma</taxon>
    </lineage>
</organism>
<feature type="compositionally biased region" description="Basic and acidic residues" evidence="1">
    <location>
        <begin position="159"/>
        <end position="174"/>
    </location>
</feature>
<feature type="compositionally biased region" description="Basic residues" evidence="1">
    <location>
        <begin position="78"/>
        <end position="87"/>
    </location>
</feature>
<protein>
    <submittedName>
        <fullName evidence="2">Uncharacterized protein</fullName>
    </submittedName>
</protein>